<keyword evidence="11" id="KW-1185">Reference proteome</keyword>
<dbReference type="Pfam" id="PF23769">
    <property type="entry name" value="Beta-prop_WDR75_2nd"/>
    <property type="match status" value="1"/>
</dbReference>
<keyword evidence="7" id="KW-0539">Nucleus</keyword>
<feature type="repeat" description="WD" evidence="8">
    <location>
        <begin position="298"/>
        <end position="330"/>
    </location>
</feature>
<protein>
    <submittedName>
        <fullName evidence="10">WD repeat domain 75</fullName>
    </submittedName>
</protein>
<dbReference type="Gene3D" id="2.130.10.10">
    <property type="entry name" value="YVTN repeat-like/Quinoprotein amine dehydrogenase"/>
    <property type="match status" value="3"/>
</dbReference>
<reference evidence="10" key="2">
    <citation type="submission" date="2025-09" db="UniProtKB">
        <authorList>
            <consortium name="Ensembl"/>
        </authorList>
    </citation>
    <scope>IDENTIFICATION</scope>
</reference>
<dbReference type="InterPro" id="IPR015943">
    <property type="entry name" value="WD40/YVTN_repeat-like_dom_sf"/>
</dbReference>
<dbReference type="GO" id="GO:0032040">
    <property type="term" value="C:small-subunit processome"/>
    <property type="evidence" value="ECO:0007669"/>
    <property type="project" value="InterPro"/>
</dbReference>
<evidence type="ECO:0000256" key="6">
    <source>
        <dbReference type="ARBA" id="ARBA00023163"/>
    </source>
</evidence>
<dbReference type="Ensembl" id="ENSNMLT00000011852.1">
    <property type="protein sequence ID" value="ENSNMLP00000010476.1"/>
    <property type="gene ID" value="ENSNMLG00000007220.1"/>
</dbReference>
<keyword evidence="3" id="KW-0698">rRNA processing</keyword>
<reference evidence="10" key="1">
    <citation type="submission" date="2025-08" db="UniProtKB">
        <authorList>
            <consortium name="Ensembl"/>
        </authorList>
    </citation>
    <scope>IDENTIFICATION</scope>
</reference>
<evidence type="ECO:0000256" key="4">
    <source>
        <dbReference type="ARBA" id="ARBA00022574"/>
    </source>
</evidence>
<keyword evidence="4 8" id="KW-0853">WD repeat</keyword>
<dbReference type="InterPro" id="IPR053826">
    <property type="entry name" value="WDR75"/>
</dbReference>
<evidence type="ECO:0000256" key="5">
    <source>
        <dbReference type="ARBA" id="ARBA00022737"/>
    </source>
</evidence>
<proteinExistence type="predicted"/>
<evidence type="ECO:0000256" key="1">
    <source>
        <dbReference type="ARBA" id="ARBA00004604"/>
    </source>
</evidence>
<dbReference type="SMART" id="SM00320">
    <property type="entry name" value="WD40"/>
    <property type="match status" value="4"/>
</dbReference>
<dbReference type="PANTHER" id="PTHR44215">
    <property type="entry name" value="WD REPEAT-CONTAINING PROTEIN 75"/>
    <property type="match status" value="1"/>
</dbReference>
<evidence type="ECO:0000256" key="7">
    <source>
        <dbReference type="ARBA" id="ARBA00023242"/>
    </source>
</evidence>
<evidence type="ECO:0000313" key="10">
    <source>
        <dbReference type="Ensembl" id="ENSNMLP00000010476.1"/>
    </source>
</evidence>
<dbReference type="GO" id="GO:0003723">
    <property type="term" value="F:RNA binding"/>
    <property type="evidence" value="ECO:0007669"/>
    <property type="project" value="InterPro"/>
</dbReference>
<dbReference type="InterPro" id="IPR001680">
    <property type="entry name" value="WD40_rpt"/>
</dbReference>
<dbReference type="GO" id="GO:2000234">
    <property type="term" value="P:positive regulation of rRNA processing"/>
    <property type="evidence" value="ECO:0007669"/>
    <property type="project" value="TreeGrafter"/>
</dbReference>
<dbReference type="InterPro" id="IPR057644">
    <property type="entry name" value="Beta-prop_WDR75_2nd"/>
</dbReference>
<name>A0A8C6SR26_9GOBI</name>
<dbReference type="PANTHER" id="PTHR44215:SF1">
    <property type="entry name" value="WD REPEAT-CONTAINING PROTEIN 75"/>
    <property type="match status" value="1"/>
</dbReference>
<accession>A0A8C6SR26</accession>
<feature type="domain" description="WD repeat-containing protein 75 second beta-propeller" evidence="9">
    <location>
        <begin position="234"/>
        <end position="473"/>
    </location>
</feature>
<dbReference type="Proteomes" id="UP000694523">
    <property type="component" value="Unplaced"/>
</dbReference>
<dbReference type="Pfam" id="PF23869">
    <property type="entry name" value="Beta-prop_WDR75_1st"/>
    <property type="match status" value="2"/>
</dbReference>
<keyword evidence="6" id="KW-0804">Transcription</keyword>
<keyword evidence="5" id="KW-0677">Repeat</keyword>
<dbReference type="GO" id="GO:0045943">
    <property type="term" value="P:positive regulation of transcription by RNA polymerase I"/>
    <property type="evidence" value="ECO:0007669"/>
    <property type="project" value="InterPro"/>
</dbReference>
<evidence type="ECO:0000256" key="8">
    <source>
        <dbReference type="PROSITE-ProRule" id="PRU00221"/>
    </source>
</evidence>
<comment type="subcellular location">
    <subcellularLocation>
        <location evidence="1">Nucleus</location>
        <location evidence="1">Nucleolus</location>
    </subcellularLocation>
</comment>
<evidence type="ECO:0000256" key="3">
    <source>
        <dbReference type="ARBA" id="ARBA00022552"/>
    </source>
</evidence>
<sequence>PITTKNPVLCRSLLCICGDGVRVFSAFTEECIHHLLGHTDLVTGLVLFVFPIAHFVLQVVSCLLDGAVRLWDHSDGILIKHNLLLMFQLVAVHLPHSGEQLVEAHELSAVLSEISANPGAISFRGVVCVFFERQQEEGTKSTFKCVTCHPKDDCIVTGHEGGQICLWPSWFTYTQVHLFNWHHVAVGTLCFTPQGTNFLSGGVESVLVQWRYNQETERDYLKPNLYSLCVCFSGEALVLNRKPGQRDKLLYNDYIHEAGLDQFNVVKADFDTGGKWLVTEEERKQNSAESSFAEHHSLVPHENLITDLSFSPDQTTLFVFTSRDGHFKAWVLAAPTDTEGKCCSGLAMNVCRFFAVLSRLGFSVLLLVTVWSLPSWDLLTTLSQPPGEIRYGQNILTGGFNQLPSVEWSTLMMDVTLLLADPLSRKHFCFQAGNSDLFEFKLSEPRPLFSQKAVCSGRVIRAVFVPRQELYYFTTNMVKPHTTSLWGVPRHLSGF</sequence>
<dbReference type="AlphaFoldDB" id="A0A8C6SR26"/>
<evidence type="ECO:0000259" key="9">
    <source>
        <dbReference type="Pfam" id="PF23769"/>
    </source>
</evidence>
<dbReference type="InterPro" id="IPR036322">
    <property type="entry name" value="WD40_repeat_dom_sf"/>
</dbReference>
<organism evidence="10 11">
    <name type="scientific">Neogobius melanostomus</name>
    <name type="common">round goby</name>
    <dbReference type="NCBI Taxonomy" id="47308"/>
    <lineage>
        <taxon>Eukaryota</taxon>
        <taxon>Metazoa</taxon>
        <taxon>Chordata</taxon>
        <taxon>Craniata</taxon>
        <taxon>Vertebrata</taxon>
        <taxon>Euteleostomi</taxon>
        <taxon>Actinopterygii</taxon>
        <taxon>Neopterygii</taxon>
        <taxon>Teleostei</taxon>
        <taxon>Neoteleostei</taxon>
        <taxon>Acanthomorphata</taxon>
        <taxon>Gobiaria</taxon>
        <taxon>Gobiiformes</taxon>
        <taxon>Gobioidei</taxon>
        <taxon>Gobiidae</taxon>
        <taxon>Benthophilinae</taxon>
        <taxon>Neogobiini</taxon>
        <taxon>Neogobius</taxon>
    </lineage>
</organism>
<keyword evidence="2" id="KW-0690">Ribosome biogenesis</keyword>
<evidence type="ECO:0000313" key="11">
    <source>
        <dbReference type="Proteomes" id="UP000694523"/>
    </source>
</evidence>
<dbReference type="PROSITE" id="PS50082">
    <property type="entry name" value="WD_REPEATS_2"/>
    <property type="match status" value="1"/>
</dbReference>
<dbReference type="GO" id="GO:0006364">
    <property type="term" value="P:rRNA processing"/>
    <property type="evidence" value="ECO:0007669"/>
    <property type="project" value="UniProtKB-KW"/>
</dbReference>
<evidence type="ECO:0000256" key="2">
    <source>
        <dbReference type="ARBA" id="ARBA00022517"/>
    </source>
</evidence>
<dbReference type="SUPFAM" id="SSF50978">
    <property type="entry name" value="WD40 repeat-like"/>
    <property type="match status" value="2"/>
</dbReference>